<feature type="region of interest" description="Disordered" evidence="4">
    <location>
        <begin position="42"/>
        <end position="62"/>
    </location>
</feature>
<evidence type="ECO:0000256" key="3">
    <source>
        <dbReference type="ARBA" id="ARBA00023163"/>
    </source>
</evidence>
<dbReference type="CDD" id="cd01392">
    <property type="entry name" value="HTH_LacI"/>
    <property type="match status" value="1"/>
</dbReference>
<keyword evidence="3" id="KW-0804">Transcription</keyword>
<dbReference type="GO" id="GO:0003677">
    <property type="term" value="F:DNA binding"/>
    <property type="evidence" value="ECO:0007669"/>
    <property type="project" value="UniProtKB-KW"/>
</dbReference>
<dbReference type="PANTHER" id="PTHR30146:SF153">
    <property type="entry name" value="LACTOSE OPERON REPRESSOR"/>
    <property type="match status" value="1"/>
</dbReference>
<dbReference type="Gene3D" id="1.10.260.40">
    <property type="entry name" value="lambda repressor-like DNA-binding domains"/>
    <property type="match status" value="1"/>
</dbReference>
<keyword evidence="1" id="KW-0805">Transcription regulation</keyword>
<evidence type="ECO:0000256" key="2">
    <source>
        <dbReference type="ARBA" id="ARBA00023125"/>
    </source>
</evidence>
<dbReference type="InterPro" id="IPR000843">
    <property type="entry name" value="HTH_LacI"/>
</dbReference>
<dbReference type="PROSITE" id="PS00356">
    <property type="entry name" value="HTH_LACI_1"/>
    <property type="match status" value="1"/>
</dbReference>
<dbReference type="EMBL" id="JAUCGR010000001">
    <property type="protein sequence ID" value="MDM7830047.1"/>
    <property type="molecule type" value="Genomic_DNA"/>
</dbReference>
<accession>A0ABT7S4U3</accession>
<evidence type="ECO:0000313" key="6">
    <source>
        <dbReference type="EMBL" id="MDM7830047.1"/>
    </source>
</evidence>
<keyword evidence="7" id="KW-1185">Reference proteome</keyword>
<sequence>MERSTVRDVAAQAGVSIATVSRVLNGHDNVAPSTRARVEAALASRGASAPSPRTRPDPWSGTRSGPVFVRCPYVLSDYFGPIVSAIGEALDLHGRAMLLDAGESAQSTHPLTTVQAREVAGAVLVLPPEDGDELVALRRRGFPFVVVDPRLTPPRDVAAVSAAHFAGARQVTQHLLALGHRRIGVVAGPREWVAGNDRYAGHAAAMVDVGVLPPPELVRFTHATAADGERAAGELLDLADRPSALVCFNDQSAVGALRAAAARGLAVPDDVSVTGFDDLELSRATAPQLTTVRQPLAEMGRIAVSLLVRLLERHKLDALHVELATELVVRGSTGPVSGR</sequence>
<name>A0ABT7S4U3_9CELL</name>
<feature type="domain" description="HTH lacI-type" evidence="5">
    <location>
        <begin position="4"/>
        <end position="41"/>
    </location>
</feature>
<evidence type="ECO:0000256" key="1">
    <source>
        <dbReference type="ARBA" id="ARBA00023015"/>
    </source>
</evidence>
<dbReference type="InterPro" id="IPR028082">
    <property type="entry name" value="Peripla_BP_I"/>
</dbReference>
<dbReference type="Gene3D" id="3.40.50.2300">
    <property type="match status" value="2"/>
</dbReference>
<dbReference type="RefSeq" id="WP_289444657.1">
    <property type="nucleotide sequence ID" value="NZ_JAUCGR010000001.1"/>
</dbReference>
<dbReference type="PROSITE" id="PS50932">
    <property type="entry name" value="HTH_LACI_2"/>
    <property type="match status" value="1"/>
</dbReference>
<dbReference type="PRINTS" id="PR00036">
    <property type="entry name" value="HTHLACI"/>
</dbReference>
<keyword evidence="2 6" id="KW-0238">DNA-binding</keyword>
<gene>
    <name evidence="6" type="ORF">QRT05_01760</name>
</gene>
<dbReference type="Pfam" id="PF00356">
    <property type="entry name" value="LacI"/>
    <property type="match status" value="1"/>
</dbReference>
<organism evidence="6 7">
    <name type="scientific">Cellulomonas edaphi</name>
    <dbReference type="NCBI Taxonomy" id="3053468"/>
    <lineage>
        <taxon>Bacteria</taxon>
        <taxon>Bacillati</taxon>
        <taxon>Actinomycetota</taxon>
        <taxon>Actinomycetes</taxon>
        <taxon>Micrococcales</taxon>
        <taxon>Cellulomonadaceae</taxon>
        <taxon>Cellulomonas</taxon>
    </lineage>
</organism>
<dbReference type="InterPro" id="IPR046335">
    <property type="entry name" value="LacI/GalR-like_sensor"/>
</dbReference>
<dbReference type="SMART" id="SM00354">
    <property type="entry name" value="HTH_LACI"/>
    <property type="match status" value="1"/>
</dbReference>
<evidence type="ECO:0000256" key="4">
    <source>
        <dbReference type="SAM" id="MobiDB-lite"/>
    </source>
</evidence>
<dbReference type="SUPFAM" id="SSF53822">
    <property type="entry name" value="Periplasmic binding protein-like I"/>
    <property type="match status" value="1"/>
</dbReference>
<evidence type="ECO:0000313" key="7">
    <source>
        <dbReference type="Proteomes" id="UP001321453"/>
    </source>
</evidence>
<dbReference type="Proteomes" id="UP001321453">
    <property type="component" value="Unassembled WGS sequence"/>
</dbReference>
<dbReference type="Pfam" id="PF13377">
    <property type="entry name" value="Peripla_BP_3"/>
    <property type="match status" value="1"/>
</dbReference>
<dbReference type="SUPFAM" id="SSF47413">
    <property type="entry name" value="lambda repressor-like DNA-binding domains"/>
    <property type="match status" value="1"/>
</dbReference>
<proteinExistence type="predicted"/>
<dbReference type="InterPro" id="IPR010982">
    <property type="entry name" value="Lambda_DNA-bd_dom_sf"/>
</dbReference>
<comment type="caution">
    <text evidence="6">The sequence shown here is derived from an EMBL/GenBank/DDBJ whole genome shotgun (WGS) entry which is preliminary data.</text>
</comment>
<protein>
    <submittedName>
        <fullName evidence="6">LacI family DNA-binding transcriptional regulator</fullName>
    </submittedName>
</protein>
<dbReference type="PANTHER" id="PTHR30146">
    <property type="entry name" value="LACI-RELATED TRANSCRIPTIONAL REPRESSOR"/>
    <property type="match status" value="1"/>
</dbReference>
<reference evidence="6 7" key="1">
    <citation type="submission" date="2023-06" db="EMBL/GenBank/DDBJ databases">
        <title>Cellulomonas sp. MW9 Whole genome sequence.</title>
        <authorList>
            <person name="Park S."/>
        </authorList>
    </citation>
    <scope>NUCLEOTIDE SEQUENCE [LARGE SCALE GENOMIC DNA]</scope>
    <source>
        <strain evidence="6 7">MW9</strain>
    </source>
</reference>
<evidence type="ECO:0000259" key="5">
    <source>
        <dbReference type="PROSITE" id="PS50932"/>
    </source>
</evidence>